<reference evidence="2 3" key="1">
    <citation type="submission" date="2020-05" db="EMBL/GenBank/DDBJ databases">
        <title>Paenibacillus glebae, sp. nov., Paenibacillus humi sp. nov., Paenibacillus pedi sp. nov., Paenibacillus terrestris sp. nov. and Paenibacillus terricola sp. nov., isolated from a forest top soil sample.</title>
        <authorList>
            <person name="Qi S."/>
            <person name="Carlier A."/>
            <person name="Cnockaert M."/>
            <person name="Vandamme P."/>
        </authorList>
    </citation>
    <scope>NUCLEOTIDE SEQUENCE [LARGE SCALE GENOMIC DNA]</scope>
    <source>
        <strain evidence="2 3">LMG 29502</strain>
    </source>
</reference>
<dbReference type="InterPro" id="IPR050491">
    <property type="entry name" value="AmpC-like"/>
</dbReference>
<evidence type="ECO:0000313" key="2">
    <source>
        <dbReference type="EMBL" id="NQX49305.1"/>
    </source>
</evidence>
<evidence type="ECO:0000313" key="3">
    <source>
        <dbReference type="Proteomes" id="UP000711047"/>
    </source>
</evidence>
<proteinExistence type="predicted"/>
<feature type="domain" description="Beta-lactamase-related" evidence="1">
    <location>
        <begin position="8"/>
        <end position="71"/>
    </location>
</feature>
<accession>A0ABX2DX79</accession>
<keyword evidence="3" id="KW-1185">Reference proteome</keyword>
<name>A0ABX2DX79_9BACL</name>
<dbReference type="SUPFAM" id="SSF56601">
    <property type="entry name" value="beta-lactamase/transpeptidase-like"/>
    <property type="match status" value="1"/>
</dbReference>
<dbReference type="EMBL" id="JABMKX010000024">
    <property type="protein sequence ID" value="NQX49305.1"/>
    <property type="molecule type" value="Genomic_DNA"/>
</dbReference>
<dbReference type="Proteomes" id="UP000711047">
    <property type="component" value="Unassembled WGS sequence"/>
</dbReference>
<dbReference type="RefSeq" id="WP_173140395.1">
    <property type="nucleotide sequence ID" value="NZ_CP073365.1"/>
</dbReference>
<sequence length="94" mass="10030">MKAKAGAAEVSAVQDGEVLISKGDGVTGRTPGSGVDANRDTFRIGSVSKVFTAAAIMQLVDQGKLSLRNRVYGKRGDLFAPFWRAYKSHCLLTL</sequence>
<dbReference type="InterPro" id="IPR012338">
    <property type="entry name" value="Beta-lactam/transpept-like"/>
</dbReference>
<gene>
    <name evidence="2" type="ORF">HQN87_28710</name>
</gene>
<protein>
    <submittedName>
        <fullName evidence="2">Serine hydrolase</fullName>
    </submittedName>
</protein>
<evidence type="ECO:0000259" key="1">
    <source>
        <dbReference type="Pfam" id="PF00144"/>
    </source>
</evidence>
<dbReference type="Pfam" id="PF00144">
    <property type="entry name" value="Beta-lactamase"/>
    <property type="match status" value="1"/>
</dbReference>
<dbReference type="PANTHER" id="PTHR46825">
    <property type="entry name" value="D-ALANYL-D-ALANINE-CARBOXYPEPTIDASE/ENDOPEPTIDASE AMPH"/>
    <property type="match status" value="1"/>
</dbReference>
<dbReference type="PANTHER" id="PTHR46825:SF9">
    <property type="entry name" value="BETA-LACTAMASE-RELATED DOMAIN-CONTAINING PROTEIN"/>
    <property type="match status" value="1"/>
</dbReference>
<comment type="caution">
    <text evidence="2">The sequence shown here is derived from an EMBL/GenBank/DDBJ whole genome shotgun (WGS) entry which is preliminary data.</text>
</comment>
<organism evidence="2 3">
    <name type="scientific">Paenibacillus tritici</name>
    <dbReference type="NCBI Taxonomy" id="1873425"/>
    <lineage>
        <taxon>Bacteria</taxon>
        <taxon>Bacillati</taxon>
        <taxon>Bacillota</taxon>
        <taxon>Bacilli</taxon>
        <taxon>Bacillales</taxon>
        <taxon>Paenibacillaceae</taxon>
        <taxon>Paenibacillus</taxon>
    </lineage>
</organism>
<dbReference type="InterPro" id="IPR001466">
    <property type="entry name" value="Beta-lactam-related"/>
</dbReference>
<dbReference type="GO" id="GO:0016787">
    <property type="term" value="F:hydrolase activity"/>
    <property type="evidence" value="ECO:0007669"/>
    <property type="project" value="UniProtKB-KW"/>
</dbReference>
<dbReference type="Gene3D" id="3.40.710.10">
    <property type="entry name" value="DD-peptidase/beta-lactamase superfamily"/>
    <property type="match status" value="1"/>
</dbReference>
<keyword evidence="2" id="KW-0378">Hydrolase</keyword>